<proteinExistence type="predicted"/>
<gene>
    <name evidence="2" type="ORF">SCARUB_00490</name>
</gene>
<organism evidence="2 3">
    <name type="scientific">Candidatus Scalindua rubra</name>
    <dbReference type="NCBI Taxonomy" id="1872076"/>
    <lineage>
        <taxon>Bacteria</taxon>
        <taxon>Pseudomonadati</taxon>
        <taxon>Planctomycetota</taxon>
        <taxon>Candidatus Brocadiia</taxon>
        <taxon>Candidatus Brocadiales</taxon>
        <taxon>Candidatus Scalinduaceae</taxon>
        <taxon>Candidatus Scalindua</taxon>
    </lineage>
</organism>
<comment type="caution">
    <text evidence="2">The sequence shown here is derived from an EMBL/GenBank/DDBJ whole genome shotgun (WGS) entry which is preliminary data.</text>
</comment>
<name>A0A1E3XFJ8_9BACT</name>
<feature type="domain" description="HEPN AbiU2-like" evidence="1">
    <location>
        <begin position="23"/>
        <end position="148"/>
    </location>
</feature>
<evidence type="ECO:0000259" key="1">
    <source>
        <dbReference type="Pfam" id="PF18734"/>
    </source>
</evidence>
<dbReference type="AlphaFoldDB" id="A0A1E3XFJ8"/>
<evidence type="ECO:0000313" key="3">
    <source>
        <dbReference type="Proteomes" id="UP000094056"/>
    </source>
</evidence>
<dbReference type="Proteomes" id="UP000094056">
    <property type="component" value="Unassembled WGS sequence"/>
</dbReference>
<sequence>MIDTLKDIISKGVAIDIFKAEQAFALLNEIGKRSEVINRENFGHLFGNLQDILVEQIILAVNKIYEHPNRRYPIRSIPVALKILEENTDDPNKHSKPMFAIKSLRDKKIAHHEAIEVEELNKTSLDEVQRLIEFAKKTTGAIGIVYLNIAYEAGGGKYFLTSDAQMAARALNRLFKRAGLEHEI</sequence>
<reference evidence="2 3" key="1">
    <citation type="submission" date="2016-07" db="EMBL/GenBank/DDBJ databases">
        <title>Draft genome of Scalindua rubra, obtained from a brine-seawater interface in the Red Sea, sheds light on salt adaptation in anammox bacteria.</title>
        <authorList>
            <person name="Speth D.R."/>
            <person name="Lagkouvardos I."/>
            <person name="Wang Y."/>
            <person name="Qian P.-Y."/>
            <person name="Dutilh B.E."/>
            <person name="Jetten M.S."/>
        </authorList>
    </citation>
    <scope>NUCLEOTIDE SEQUENCE [LARGE SCALE GENOMIC DNA]</scope>
    <source>
        <strain evidence="2">BSI-1</strain>
    </source>
</reference>
<protein>
    <recommendedName>
        <fullName evidence="1">HEPN AbiU2-like domain-containing protein</fullName>
    </recommendedName>
</protein>
<evidence type="ECO:0000313" key="2">
    <source>
        <dbReference type="EMBL" id="ODS34359.1"/>
    </source>
</evidence>
<dbReference type="InterPro" id="IPR040704">
    <property type="entry name" value="HEPN_AbiU2"/>
</dbReference>
<accession>A0A1E3XFJ8</accession>
<dbReference type="EMBL" id="MAYW01000008">
    <property type="protein sequence ID" value="ODS34359.1"/>
    <property type="molecule type" value="Genomic_DNA"/>
</dbReference>
<dbReference type="Pfam" id="PF18734">
    <property type="entry name" value="HEPN_AbiU2"/>
    <property type="match status" value="1"/>
</dbReference>